<evidence type="ECO:0000256" key="6">
    <source>
        <dbReference type="SAM" id="Phobius"/>
    </source>
</evidence>
<sequence>MESTLLGQLLLLMSRSMFLCSHVIVAFMNEFQPDRWNPYNWPMWKRVYHPVLPAVFSLVVTIGSSIYTSAVPEVINRFDVSDSASIVPSSLFPRQRGLWSDARSALERELWQGLELHDFPPDTCTIHTRGRLRTKLRYPCDLSFLAGIFASPPLVVSAGTNADIWKPEHRALATTLFALYPFFGPALRSGTPWIILFFAMFAYILVLGIQETYKKIIIFPSGWQAMRFRFKVTFLRPVKMLYSKPIVIAWSLYIGFTFAVLYSFFTAFQYIDVTVYEFNIQQIGLTFIPTIVGSFLGSVNVVLVNRRLHVYMIGGCGLPIGLFYSLIAAVISGLLYLLDVYGVLEHTCTPNF</sequence>
<dbReference type="GO" id="GO:0022857">
    <property type="term" value="F:transmembrane transporter activity"/>
    <property type="evidence" value="ECO:0007669"/>
    <property type="project" value="TreeGrafter"/>
</dbReference>
<feature type="transmembrane region" description="Helical" evidence="6">
    <location>
        <begin position="246"/>
        <end position="271"/>
    </location>
</feature>
<dbReference type="GeneID" id="70248836"/>
<comment type="subcellular location">
    <subcellularLocation>
        <location evidence="1">Membrane</location>
        <topology evidence="1">Multi-pass membrane protein</topology>
    </subcellularLocation>
</comment>
<evidence type="ECO:0000256" key="3">
    <source>
        <dbReference type="ARBA" id="ARBA00022692"/>
    </source>
</evidence>
<feature type="transmembrane region" description="Helical" evidence="6">
    <location>
        <begin position="50"/>
        <end position="68"/>
    </location>
</feature>
<keyword evidence="4 6" id="KW-1133">Transmembrane helix</keyword>
<protein>
    <submittedName>
        <fullName evidence="7">Uncharacterized protein</fullName>
    </submittedName>
</protein>
<dbReference type="InterPro" id="IPR036259">
    <property type="entry name" value="MFS_trans_sf"/>
</dbReference>
<dbReference type="GO" id="GO:0005886">
    <property type="term" value="C:plasma membrane"/>
    <property type="evidence" value="ECO:0007669"/>
    <property type="project" value="TreeGrafter"/>
</dbReference>
<keyword evidence="3 6" id="KW-0812">Transmembrane</keyword>
<evidence type="ECO:0000256" key="5">
    <source>
        <dbReference type="ARBA" id="ARBA00023136"/>
    </source>
</evidence>
<accession>A0AAD4KJU3</accession>
<keyword evidence="8" id="KW-1185">Reference proteome</keyword>
<keyword evidence="2" id="KW-0813">Transport</keyword>
<feature type="transmembrane region" description="Helical" evidence="6">
    <location>
        <begin position="283"/>
        <end position="303"/>
    </location>
</feature>
<dbReference type="Proteomes" id="UP001201262">
    <property type="component" value="Unassembled WGS sequence"/>
</dbReference>
<comment type="caution">
    <text evidence="7">The sequence shown here is derived from an EMBL/GenBank/DDBJ whole genome shotgun (WGS) entry which is preliminary data.</text>
</comment>
<keyword evidence="5 6" id="KW-0472">Membrane</keyword>
<evidence type="ECO:0000256" key="1">
    <source>
        <dbReference type="ARBA" id="ARBA00004141"/>
    </source>
</evidence>
<reference evidence="7" key="1">
    <citation type="submission" date="2021-12" db="EMBL/GenBank/DDBJ databases">
        <title>Convergent genome expansion in fungi linked to evolution of root-endophyte symbiosis.</title>
        <authorList>
            <consortium name="DOE Joint Genome Institute"/>
            <person name="Ke Y.-H."/>
            <person name="Bonito G."/>
            <person name="Liao H.-L."/>
            <person name="Looney B."/>
            <person name="Rojas-Flechas A."/>
            <person name="Nash J."/>
            <person name="Hameed K."/>
            <person name="Schadt C."/>
            <person name="Martin F."/>
            <person name="Crous P.W."/>
            <person name="Miettinen O."/>
            <person name="Magnuson J.K."/>
            <person name="Labbe J."/>
            <person name="Jacobson D."/>
            <person name="Doktycz M.J."/>
            <person name="Veneault-Fourrey C."/>
            <person name="Kuo A."/>
            <person name="Mondo S."/>
            <person name="Calhoun S."/>
            <person name="Riley R."/>
            <person name="Ohm R."/>
            <person name="LaButti K."/>
            <person name="Andreopoulos B."/>
            <person name="Pangilinan J."/>
            <person name="Nolan M."/>
            <person name="Tritt A."/>
            <person name="Clum A."/>
            <person name="Lipzen A."/>
            <person name="Daum C."/>
            <person name="Barry K."/>
            <person name="Grigoriev I.V."/>
            <person name="Vilgalys R."/>
        </authorList>
    </citation>
    <scope>NUCLEOTIDE SEQUENCE</scope>
    <source>
        <strain evidence="7">PMI_201</strain>
    </source>
</reference>
<evidence type="ECO:0000256" key="2">
    <source>
        <dbReference type="ARBA" id="ARBA00022448"/>
    </source>
</evidence>
<feature type="transmembrane region" description="Helical" evidence="6">
    <location>
        <begin position="310"/>
        <end position="337"/>
    </location>
</feature>
<evidence type="ECO:0000313" key="8">
    <source>
        <dbReference type="Proteomes" id="UP001201262"/>
    </source>
</evidence>
<proteinExistence type="predicted"/>
<dbReference type="RefSeq" id="XP_046068779.1">
    <property type="nucleotide sequence ID" value="XM_046218549.1"/>
</dbReference>
<dbReference type="PANTHER" id="PTHR23502">
    <property type="entry name" value="MAJOR FACILITATOR SUPERFAMILY"/>
    <property type="match status" value="1"/>
</dbReference>
<dbReference type="PANTHER" id="PTHR23502:SF132">
    <property type="entry name" value="POLYAMINE TRANSPORTER 2-RELATED"/>
    <property type="match status" value="1"/>
</dbReference>
<dbReference type="SUPFAM" id="SSF103473">
    <property type="entry name" value="MFS general substrate transporter"/>
    <property type="match status" value="1"/>
</dbReference>
<dbReference type="AlphaFoldDB" id="A0AAD4KJU3"/>
<feature type="transmembrane region" description="Helical" evidence="6">
    <location>
        <begin position="138"/>
        <end position="156"/>
    </location>
</feature>
<organism evidence="7 8">
    <name type="scientific">Talaromyces proteolyticus</name>
    <dbReference type="NCBI Taxonomy" id="1131652"/>
    <lineage>
        <taxon>Eukaryota</taxon>
        <taxon>Fungi</taxon>
        <taxon>Dikarya</taxon>
        <taxon>Ascomycota</taxon>
        <taxon>Pezizomycotina</taxon>
        <taxon>Eurotiomycetes</taxon>
        <taxon>Eurotiomycetidae</taxon>
        <taxon>Eurotiales</taxon>
        <taxon>Trichocomaceae</taxon>
        <taxon>Talaromyces</taxon>
        <taxon>Talaromyces sect. Bacilispori</taxon>
    </lineage>
</organism>
<evidence type="ECO:0000256" key="4">
    <source>
        <dbReference type="ARBA" id="ARBA00022989"/>
    </source>
</evidence>
<dbReference type="Gene3D" id="1.20.1720.10">
    <property type="entry name" value="Multidrug resistance protein D"/>
    <property type="match status" value="1"/>
</dbReference>
<name>A0AAD4KJU3_9EURO</name>
<feature type="transmembrane region" description="Helical" evidence="6">
    <location>
        <begin position="190"/>
        <end position="209"/>
    </location>
</feature>
<dbReference type="EMBL" id="JAJTJA010000010">
    <property type="protein sequence ID" value="KAH8692906.1"/>
    <property type="molecule type" value="Genomic_DNA"/>
</dbReference>
<gene>
    <name evidence="7" type="ORF">BGW36DRAFT_399699</name>
</gene>
<evidence type="ECO:0000313" key="7">
    <source>
        <dbReference type="EMBL" id="KAH8692906.1"/>
    </source>
</evidence>